<keyword evidence="1" id="KW-0472">Membrane</keyword>
<reference evidence="3" key="1">
    <citation type="journal article" date="2017" name="Nat. Ecol. Evol.">
        <title>Genome expansion and lineage-specific genetic innovations in the forest pathogenic fungi Armillaria.</title>
        <authorList>
            <person name="Sipos G."/>
            <person name="Prasanna A.N."/>
            <person name="Walter M.C."/>
            <person name="O'Connor E."/>
            <person name="Balint B."/>
            <person name="Krizsan K."/>
            <person name="Kiss B."/>
            <person name="Hess J."/>
            <person name="Varga T."/>
            <person name="Slot J."/>
            <person name="Riley R."/>
            <person name="Boka B."/>
            <person name="Rigling D."/>
            <person name="Barry K."/>
            <person name="Lee J."/>
            <person name="Mihaltcheva S."/>
            <person name="LaButti K."/>
            <person name="Lipzen A."/>
            <person name="Waldron R."/>
            <person name="Moloney N.M."/>
            <person name="Sperisen C."/>
            <person name="Kredics L."/>
            <person name="Vagvoelgyi C."/>
            <person name="Patrignani A."/>
            <person name="Fitzpatrick D."/>
            <person name="Nagy I."/>
            <person name="Doyle S."/>
            <person name="Anderson J.B."/>
            <person name="Grigoriev I.V."/>
            <person name="Gueldener U."/>
            <person name="Muensterkoetter M."/>
            <person name="Nagy L.G."/>
        </authorList>
    </citation>
    <scope>NUCLEOTIDE SEQUENCE [LARGE SCALE GENOMIC DNA]</scope>
    <source>
        <strain evidence="3">Ar21-2</strain>
    </source>
</reference>
<evidence type="ECO:0000313" key="2">
    <source>
        <dbReference type="EMBL" id="PBK88549.1"/>
    </source>
</evidence>
<name>A0A2H3CZS9_ARMGA</name>
<dbReference type="EMBL" id="KZ293672">
    <property type="protein sequence ID" value="PBK88549.1"/>
    <property type="molecule type" value="Genomic_DNA"/>
</dbReference>
<dbReference type="InParanoid" id="A0A2H3CZS9"/>
<feature type="transmembrane region" description="Helical" evidence="1">
    <location>
        <begin position="36"/>
        <end position="54"/>
    </location>
</feature>
<sequence length="86" mass="9833">MRTYLSKSGMISLRLITRLVYMWVRVSSVSVSPTSILVPSFPLCVVLFFPFTFITTQRLVANDLLPLDMAHLPPALWFPLHFGQLH</sequence>
<keyword evidence="1" id="KW-1133">Transmembrane helix</keyword>
<accession>A0A2H3CZS9</accession>
<gene>
    <name evidence="2" type="ORF">ARMGADRAFT_361711</name>
</gene>
<keyword evidence="3" id="KW-1185">Reference proteome</keyword>
<organism evidence="2 3">
    <name type="scientific">Armillaria gallica</name>
    <name type="common">Bulbous honey fungus</name>
    <name type="synonym">Armillaria bulbosa</name>
    <dbReference type="NCBI Taxonomy" id="47427"/>
    <lineage>
        <taxon>Eukaryota</taxon>
        <taxon>Fungi</taxon>
        <taxon>Dikarya</taxon>
        <taxon>Basidiomycota</taxon>
        <taxon>Agaricomycotina</taxon>
        <taxon>Agaricomycetes</taxon>
        <taxon>Agaricomycetidae</taxon>
        <taxon>Agaricales</taxon>
        <taxon>Marasmiineae</taxon>
        <taxon>Physalacriaceae</taxon>
        <taxon>Armillaria</taxon>
    </lineage>
</organism>
<dbReference type="Proteomes" id="UP000217790">
    <property type="component" value="Unassembled WGS sequence"/>
</dbReference>
<proteinExistence type="predicted"/>
<keyword evidence="1" id="KW-0812">Transmembrane</keyword>
<evidence type="ECO:0000313" key="3">
    <source>
        <dbReference type="Proteomes" id="UP000217790"/>
    </source>
</evidence>
<dbReference type="AlphaFoldDB" id="A0A2H3CZS9"/>
<protein>
    <submittedName>
        <fullName evidence="2">Uncharacterized protein</fullName>
    </submittedName>
</protein>
<evidence type="ECO:0000256" key="1">
    <source>
        <dbReference type="SAM" id="Phobius"/>
    </source>
</evidence>